<keyword evidence="1" id="KW-0472">Membrane</keyword>
<feature type="transmembrane region" description="Helical" evidence="1">
    <location>
        <begin position="6"/>
        <end position="26"/>
    </location>
</feature>
<evidence type="ECO:0000313" key="2">
    <source>
        <dbReference type="EMBL" id="PYE01077.1"/>
    </source>
</evidence>
<sequence length="167" mass="19119">MLFFYVGLGFAMYTATLGIFEMSLAISKQRFMSNTNILNPQDINTKKNNDKVFLSLIESLKDFNSSSDLDDLEINLQDDICLDISYSMLNENGKYSSILNSPDYTDISSYNPGIKSYSTHSKFINSCSLVNNFHRVIISYDNSNIDEYSYYSCIIDMDPICRFELVD</sequence>
<evidence type="ECO:0000313" key="3">
    <source>
        <dbReference type="Proteomes" id="UP000247807"/>
    </source>
</evidence>
<dbReference type="RefSeq" id="WP_158466906.1">
    <property type="nucleotide sequence ID" value="NZ_QJUE01000005.1"/>
</dbReference>
<accession>A0A318R1P0</accession>
<dbReference type="EMBL" id="QJUE01000005">
    <property type="protein sequence ID" value="PYE01077.1"/>
    <property type="molecule type" value="Genomic_DNA"/>
</dbReference>
<protein>
    <submittedName>
        <fullName evidence="2">Uncharacterized protein</fullName>
    </submittedName>
</protein>
<keyword evidence="1" id="KW-0812">Transmembrane</keyword>
<gene>
    <name evidence="2" type="ORF">DNJ73_06490</name>
</gene>
<name>A0A318R1P0_PROMR</name>
<evidence type="ECO:0000256" key="1">
    <source>
        <dbReference type="SAM" id="Phobius"/>
    </source>
</evidence>
<organism evidence="2 3">
    <name type="scientific">Prochlorococcus marinus XMU1408</name>
    <dbReference type="NCBI Taxonomy" id="2213228"/>
    <lineage>
        <taxon>Bacteria</taxon>
        <taxon>Bacillati</taxon>
        <taxon>Cyanobacteriota</taxon>
        <taxon>Cyanophyceae</taxon>
        <taxon>Synechococcales</taxon>
        <taxon>Prochlorococcaceae</taxon>
        <taxon>Prochlorococcus</taxon>
    </lineage>
</organism>
<reference evidence="2 3" key="1">
    <citation type="journal article" date="2018" name="Appl. Environ. Microbiol.">
        <title>Genome rearrangement shapes Prochlorococcus ecological adaptation.</title>
        <authorList>
            <person name="Yan W."/>
            <person name="Wei S."/>
            <person name="Wang Q."/>
            <person name="Xiao X."/>
            <person name="Zeng Q."/>
            <person name="Jiao N."/>
            <person name="Zhang R."/>
        </authorList>
    </citation>
    <scope>NUCLEOTIDE SEQUENCE [LARGE SCALE GENOMIC DNA]</scope>
    <source>
        <strain evidence="2 3">XMU1408</strain>
    </source>
</reference>
<comment type="caution">
    <text evidence="2">The sequence shown here is derived from an EMBL/GenBank/DDBJ whole genome shotgun (WGS) entry which is preliminary data.</text>
</comment>
<keyword evidence="1" id="KW-1133">Transmembrane helix</keyword>
<dbReference type="AlphaFoldDB" id="A0A318R1P0"/>
<dbReference type="OrthoDB" id="542128at2"/>
<dbReference type="Proteomes" id="UP000247807">
    <property type="component" value="Unassembled WGS sequence"/>
</dbReference>
<proteinExistence type="predicted"/>